<dbReference type="Proteomes" id="UP001229421">
    <property type="component" value="Unassembled WGS sequence"/>
</dbReference>
<evidence type="ECO:0000313" key="5">
    <source>
        <dbReference type="Proteomes" id="UP001229421"/>
    </source>
</evidence>
<dbReference type="EMBL" id="JAUHHV010000007">
    <property type="protein sequence ID" value="KAK1418269.1"/>
    <property type="molecule type" value="Genomic_DNA"/>
</dbReference>
<dbReference type="AlphaFoldDB" id="A0AAD8K8F8"/>
<keyword evidence="3" id="KW-0012">Acyltransferase</keyword>
<organism evidence="4 5">
    <name type="scientific">Tagetes erecta</name>
    <name type="common">African marigold</name>
    <dbReference type="NCBI Taxonomy" id="13708"/>
    <lineage>
        <taxon>Eukaryota</taxon>
        <taxon>Viridiplantae</taxon>
        <taxon>Streptophyta</taxon>
        <taxon>Embryophyta</taxon>
        <taxon>Tracheophyta</taxon>
        <taxon>Spermatophyta</taxon>
        <taxon>Magnoliopsida</taxon>
        <taxon>eudicotyledons</taxon>
        <taxon>Gunneridae</taxon>
        <taxon>Pentapetalae</taxon>
        <taxon>asterids</taxon>
        <taxon>campanulids</taxon>
        <taxon>Asterales</taxon>
        <taxon>Asteraceae</taxon>
        <taxon>Asteroideae</taxon>
        <taxon>Heliantheae alliance</taxon>
        <taxon>Tageteae</taxon>
        <taxon>Tagetes</taxon>
    </lineage>
</organism>
<sequence>MQKMEIKNNLSKLMKPSTPTPPNLRTYNISFFDEQMPNINTPLILYYTSSQKPQTNEHVDIFNHLETSLTKTLTDFYPLAGRYIRDKSFVDCSDQGALYVQATTNFRLSDFLNLTRELKYNMLHEFLPCDIGEAGEIDDPLLSIKITAFECGGVAIGMCFSHKVCDMATMNTFVINWAIRSQEACNSLELEKYSPIFNIAHDFPKRGVLDLSPRIPRSSIGVKSTGRMFSFKANAISKLRETLVFNDARGHRPSKVQLIVALLWKALAHVDKLNNEQPKASVLQQGVNLRNKVVPKLPHYSCGNFISGAIARVEPEHVDTIDLQGFLKILNESVKKIESDYAKALTSSNKEYDVLMEPFLEYFRYIANNDVNFYAFTSWCKFSFHNADFGWGKSVWRSTGKYGGQNFVLMMDDQEGDGVEAWVHLDENRMSQFEQDLDIQAYTN</sequence>
<dbReference type="GO" id="GO:0016746">
    <property type="term" value="F:acyltransferase activity"/>
    <property type="evidence" value="ECO:0007669"/>
    <property type="project" value="UniProtKB-KW"/>
</dbReference>
<comment type="caution">
    <text evidence="4">The sequence shown here is derived from an EMBL/GenBank/DDBJ whole genome shotgun (WGS) entry which is preliminary data.</text>
</comment>
<evidence type="ECO:0000256" key="3">
    <source>
        <dbReference type="ARBA" id="ARBA00023315"/>
    </source>
</evidence>
<keyword evidence="5" id="KW-1185">Reference proteome</keyword>
<dbReference type="PANTHER" id="PTHR31623">
    <property type="entry name" value="F21J9.9"/>
    <property type="match status" value="1"/>
</dbReference>
<reference evidence="4" key="1">
    <citation type="journal article" date="2023" name="bioRxiv">
        <title>Improved chromosome-level genome assembly for marigold (Tagetes erecta).</title>
        <authorList>
            <person name="Jiang F."/>
            <person name="Yuan L."/>
            <person name="Wang S."/>
            <person name="Wang H."/>
            <person name="Xu D."/>
            <person name="Wang A."/>
            <person name="Fan W."/>
        </authorList>
    </citation>
    <scope>NUCLEOTIDE SEQUENCE</scope>
    <source>
        <strain evidence="4">WSJ</strain>
        <tissue evidence="4">Leaf</tissue>
    </source>
</reference>
<keyword evidence="2" id="KW-0808">Transferase</keyword>
<evidence type="ECO:0000256" key="1">
    <source>
        <dbReference type="ARBA" id="ARBA00009861"/>
    </source>
</evidence>
<evidence type="ECO:0000256" key="2">
    <source>
        <dbReference type="ARBA" id="ARBA00022679"/>
    </source>
</evidence>
<dbReference type="InterPro" id="IPR023213">
    <property type="entry name" value="CAT-like_dom_sf"/>
</dbReference>
<accession>A0AAD8K8F8</accession>
<evidence type="ECO:0000313" key="4">
    <source>
        <dbReference type="EMBL" id="KAK1418269.1"/>
    </source>
</evidence>
<dbReference type="Pfam" id="PF02458">
    <property type="entry name" value="Transferase"/>
    <property type="match status" value="1"/>
</dbReference>
<dbReference type="Gene3D" id="3.30.559.10">
    <property type="entry name" value="Chloramphenicol acetyltransferase-like domain"/>
    <property type="match status" value="2"/>
</dbReference>
<dbReference type="PANTHER" id="PTHR31623:SF124">
    <property type="entry name" value="VINORINE SYNTHASE-RELATED"/>
    <property type="match status" value="1"/>
</dbReference>
<gene>
    <name evidence="4" type="ORF">QVD17_27412</name>
</gene>
<name>A0AAD8K8F8_TARER</name>
<proteinExistence type="inferred from homology"/>
<comment type="similarity">
    <text evidence="1">Belongs to the plant acyltransferase family.</text>
</comment>
<protein>
    <submittedName>
        <fullName evidence="4">Uncharacterized protein</fullName>
    </submittedName>
</protein>